<dbReference type="EMBL" id="JASPKY010000285">
    <property type="protein sequence ID" value="KAK9711091.1"/>
    <property type="molecule type" value="Genomic_DNA"/>
</dbReference>
<accession>A0AAW1K0V4</accession>
<dbReference type="AlphaFoldDB" id="A0AAW1K0V4"/>
<reference evidence="1 2" key="1">
    <citation type="journal article" date="2024" name="BMC Genomics">
        <title>De novo assembly and annotation of Popillia japonica's genome with initial clues to its potential as an invasive pest.</title>
        <authorList>
            <person name="Cucini C."/>
            <person name="Boschi S."/>
            <person name="Funari R."/>
            <person name="Cardaioli E."/>
            <person name="Iannotti N."/>
            <person name="Marturano G."/>
            <person name="Paoli F."/>
            <person name="Bruttini M."/>
            <person name="Carapelli A."/>
            <person name="Frati F."/>
            <person name="Nardi F."/>
        </authorList>
    </citation>
    <scope>NUCLEOTIDE SEQUENCE [LARGE SCALE GENOMIC DNA]</scope>
    <source>
        <strain evidence="1">DMR45628</strain>
    </source>
</reference>
<comment type="caution">
    <text evidence="1">The sequence shown here is derived from an EMBL/GenBank/DDBJ whole genome shotgun (WGS) entry which is preliminary data.</text>
</comment>
<dbReference type="Proteomes" id="UP001458880">
    <property type="component" value="Unassembled WGS sequence"/>
</dbReference>
<sequence>MNAIYAMLDGIPYDIKQHTGQKLATDTNCQNVKTSAILPVKQLKRGIDNLSIDMFIKENINVASSSGERLMTIFFSPRILNIMLGSNQSYR</sequence>
<evidence type="ECO:0000313" key="1">
    <source>
        <dbReference type="EMBL" id="KAK9711091.1"/>
    </source>
</evidence>
<proteinExistence type="predicted"/>
<gene>
    <name evidence="1" type="ORF">QE152_g25654</name>
</gene>
<organism evidence="1 2">
    <name type="scientific">Popillia japonica</name>
    <name type="common">Japanese beetle</name>
    <dbReference type="NCBI Taxonomy" id="7064"/>
    <lineage>
        <taxon>Eukaryota</taxon>
        <taxon>Metazoa</taxon>
        <taxon>Ecdysozoa</taxon>
        <taxon>Arthropoda</taxon>
        <taxon>Hexapoda</taxon>
        <taxon>Insecta</taxon>
        <taxon>Pterygota</taxon>
        <taxon>Neoptera</taxon>
        <taxon>Endopterygota</taxon>
        <taxon>Coleoptera</taxon>
        <taxon>Polyphaga</taxon>
        <taxon>Scarabaeiformia</taxon>
        <taxon>Scarabaeidae</taxon>
        <taxon>Rutelinae</taxon>
        <taxon>Popillia</taxon>
    </lineage>
</organism>
<name>A0AAW1K0V4_POPJA</name>
<protein>
    <submittedName>
        <fullName evidence="1">Uncharacterized protein</fullName>
    </submittedName>
</protein>
<keyword evidence="2" id="KW-1185">Reference proteome</keyword>
<evidence type="ECO:0000313" key="2">
    <source>
        <dbReference type="Proteomes" id="UP001458880"/>
    </source>
</evidence>